<organism evidence="3 4">
    <name type="scientific">Sphaerimonospora thailandensis</name>
    <dbReference type="NCBI Taxonomy" id="795644"/>
    <lineage>
        <taxon>Bacteria</taxon>
        <taxon>Bacillati</taxon>
        <taxon>Actinomycetota</taxon>
        <taxon>Actinomycetes</taxon>
        <taxon>Streptosporangiales</taxon>
        <taxon>Streptosporangiaceae</taxon>
        <taxon>Sphaerimonospora</taxon>
    </lineage>
</organism>
<dbReference type="InterPro" id="IPR003959">
    <property type="entry name" value="ATPase_AAA_core"/>
</dbReference>
<dbReference type="AlphaFoldDB" id="A0A8J3RBB1"/>
<proteinExistence type="predicted"/>
<dbReference type="RefSeq" id="WP_204017233.1">
    <property type="nucleotide sequence ID" value="NZ_BOOG01000036.1"/>
</dbReference>
<dbReference type="GO" id="GO:0009432">
    <property type="term" value="P:SOS response"/>
    <property type="evidence" value="ECO:0007669"/>
    <property type="project" value="UniProtKB-KW"/>
</dbReference>
<dbReference type="GO" id="GO:0016887">
    <property type="term" value="F:ATP hydrolysis activity"/>
    <property type="evidence" value="ECO:0007669"/>
    <property type="project" value="InterPro"/>
</dbReference>
<dbReference type="PIRSF" id="PIRSF029347">
    <property type="entry name" value="RecF"/>
    <property type="match status" value="1"/>
</dbReference>
<dbReference type="PANTHER" id="PTHR32182">
    <property type="entry name" value="DNA REPLICATION AND REPAIR PROTEIN RECF"/>
    <property type="match status" value="1"/>
</dbReference>
<dbReference type="InterPro" id="IPR027417">
    <property type="entry name" value="P-loop_NTPase"/>
</dbReference>
<dbReference type="Pfam" id="PF13304">
    <property type="entry name" value="AAA_21"/>
    <property type="match status" value="1"/>
</dbReference>
<dbReference type="SUPFAM" id="SSF52540">
    <property type="entry name" value="P-loop containing nucleoside triphosphate hydrolases"/>
    <property type="match status" value="1"/>
</dbReference>
<reference evidence="3" key="1">
    <citation type="submission" date="2021-01" db="EMBL/GenBank/DDBJ databases">
        <title>Whole genome shotgun sequence of Sphaerimonospora thailandensis NBRC 107569.</title>
        <authorList>
            <person name="Komaki H."/>
            <person name="Tamura T."/>
        </authorList>
    </citation>
    <scope>NUCLEOTIDE SEQUENCE</scope>
    <source>
        <strain evidence="3">NBRC 107569</strain>
    </source>
</reference>
<keyword evidence="4" id="KW-1185">Reference proteome</keyword>
<name>A0A8J3RBB1_9ACTN</name>
<feature type="domain" description="ATPase AAA-type core" evidence="2">
    <location>
        <begin position="30"/>
        <end position="341"/>
    </location>
</feature>
<comment type="caution">
    <text evidence="3">The sequence shown here is derived from an EMBL/GenBank/DDBJ whole genome shotgun (WGS) entry which is preliminary data.</text>
</comment>
<dbReference type="GO" id="GO:0006302">
    <property type="term" value="P:double-strand break repair"/>
    <property type="evidence" value="ECO:0007669"/>
    <property type="project" value="TreeGrafter"/>
</dbReference>
<evidence type="ECO:0000313" key="4">
    <source>
        <dbReference type="Proteomes" id="UP000610966"/>
    </source>
</evidence>
<keyword evidence="1" id="KW-0742">SOS response</keyword>
<gene>
    <name evidence="3" type="ORF">Mth01_37870</name>
</gene>
<dbReference type="InterPro" id="IPR014555">
    <property type="entry name" value="RecF-like"/>
</dbReference>
<accession>A0A8J3RBB1</accession>
<dbReference type="Proteomes" id="UP000610966">
    <property type="component" value="Unassembled WGS sequence"/>
</dbReference>
<evidence type="ECO:0000259" key="2">
    <source>
        <dbReference type="Pfam" id="PF13304"/>
    </source>
</evidence>
<evidence type="ECO:0000256" key="1">
    <source>
        <dbReference type="ARBA" id="ARBA00023236"/>
    </source>
</evidence>
<protein>
    <submittedName>
        <fullName evidence="3">Chromosome segregation protein SMC</fullName>
    </submittedName>
</protein>
<keyword evidence="1" id="KW-0227">DNA damage</keyword>
<evidence type="ECO:0000313" key="3">
    <source>
        <dbReference type="EMBL" id="GIH71534.1"/>
    </source>
</evidence>
<dbReference type="GO" id="GO:0000731">
    <property type="term" value="P:DNA synthesis involved in DNA repair"/>
    <property type="evidence" value="ECO:0007669"/>
    <property type="project" value="TreeGrafter"/>
</dbReference>
<dbReference type="EMBL" id="BOOG01000036">
    <property type="protein sequence ID" value="GIH71534.1"/>
    <property type="molecule type" value="Genomic_DNA"/>
</dbReference>
<dbReference type="Gene3D" id="3.40.50.300">
    <property type="entry name" value="P-loop containing nucleotide triphosphate hydrolases"/>
    <property type="match status" value="2"/>
</dbReference>
<dbReference type="PANTHER" id="PTHR32182:SF22">
    <property type="entry name" value="ATP-DEPENDENT ENDONUCLEASE, OLD FAMILY-RELATED"/>
    <property type="match status" value="1"/>
</dbReference>
<dbReference type="GO" id="GO:0005524">
    <property type="term" value="F:ATP binding"/>
    <property type="evidence" value="ECO:0007669"/>
    <property type="project" value="InterPro"/>
</dbReference>
<sequence>MKQPAPALGRVRVANYKSIASCEVVFTPLLILVGPNGAGKSNFIDALSFVADVLGSTPADAVAKRGGLDAVIRRVPEALDEFSIELELSIDVRGQRIPVLYGFTIGRDLTSHGSLIVRHERCYLQDGEDEPLWAAFRVEAGRIVQGGETNGTRRRTRGEIEPDRLYLPLAATQGEFSEVYQALRAMLFYHLDTDLMRRVEPERVSRQLGYSGEGLGEVLGALKRDFPVFKARLDDYMSAIVPGTAGVDQRLAGPYSTVELRTRESERAFGPESISEGTLHAAGVLAALFQPVVLEGKATLLAIEEPETALHPAASGALFDALAEASERCQVIVTTQSADLLEREDIDPDWVRVVTIDGGVTEIGGIDEISRGLVKDKLATVGELMRGRQLRPEGGE</sequence>